<dbReference type="OrthoDB" id="10252171at2759"/>
<dbReference type="PANTHER" id="PTHR24346">
    <property type="entry name" value="MAP/MICROTUBULE AFFINITY-REGULATING KINASE"/>
    <property type="match status" value="1"/>
</dbReference>
<dbReference type="eggNOG" id="KOG1152">
    <property type="taxonomic scope" value="Eukaryota"/>
</dbReference>
<dbReference type="InterPro" id="IPR000719">
    <property type="entry name" value="Prot_kinase_dom"/>
</dbReference>
<feature type="region of interest" description="Disordered" evidence="4">
    <location>
        <begin position="55"/>
        <end position="82"/>
    </location>
</feature>
<feature type="binding site" evidence="3">
    <location>
        <position position="404"/>
    </location>
    <ligand>
        <name>ATP</name>
        <dbReference type="ChEBI" id="CHEBI:30616"/>
    </ligand>
</feature>
<evidence type="ECO:0000256" key="4">
    <source>
        <dbReference type="SAM" id="MobiDB-lite"/>
    </source>
</evidence>
<dbReference type="Pfam" id="PF00069">
    <property type="entry name" value="Pkinase"/>
    <property type="match status" value="2"/>
</dbReference>
<dbReference type="PANTHER" id="PTHR24346:SF77">
    <property type="entry name" value="SERINE THREONINE PROTEIN KINASE"/>
    <property type="match status" value="1"/>
</dbReference>
<accession>A0A177WLR6</accession>
<evidence type="ECO:0000313" key="7">
    <source>
        <dbReference type="Proteomes" id="UP000077115"/>
    </source>
</evidence>
<dbReference type="STRING" id="403673.A0A177WLR6"/>
<dbReference type="AlphaFoldDB" id="A0A177WLR6"/>
<sequence>MTAPLARLVAMMTASTTANSTASSNSVPASTSAQSTSNTATMSCGSIAMHSDISAQLQSQKQQMADETHLRSSSVKYSQTQTIHHLSAEHPHPQAQPQQLHMNRDASKRRSWAGNLGLNIVDLLLGPAASAHLAQPSMVFSTCHVPGEALNPTPIMKTTNCLPDSCSNHHAAEQTLLHGKDKHILIRRLSHPDCIASVPKLMSSISPDDPSPLILLTNASAESISAQAQYTHPTVASSSNDAAFGAKIETVRTTSTKTICAQSLTTPASFDGACLSVTTTVQSDAVKKSLSSPTSTLADGLARNQPKEKLQIQVPSAQDEAALLHETDCLIQPLNIPARSPLHQHSHQQRSQTTSSIAEIELSGYHLLPEFLERYSLIGELGHGATGFVMVAERIEDGEQVAVKFLYKNRIPVTSWKRDRSIGFIPLEAFLLRRISHPNVIQFLDIFEDAKYCYLIMEMHGTQWKNSHIQPDIEPSSMTYRQHRHSTNPFQHCPTTPTYTADVASPLIAQTTPPAIDIPYFQPHIPPTSFVSPAPHSQLSITARQHTRHSSLDLFEYIENNPFFAERKIRHIFLQVAQAVCYLHQNNIVHNDIKDENIVIDENLHVKLIDFGAAQTIPSHPRDYFEKFRGTAYSIPPEGIRGEAFRGPEVDVWCTGILLYTMSFSCFPFRTTEDILTASFRHPRFKRSAALIDLIHCMLQVDAKKRYTIEQVLHHSWLTTPEK</sequence>
<evidence type="ECO:0000256" key="3">
    <source>
        <dbReference type="PROSITE-ProRule" id="PRU10141"/>
    </source>
</evidence>
<dbReference type="Gene3D" id="1.10.510.10">
    <property type="entry name" value="Transferase(Phosphotransferase) domain 1"/>
    <property type="match status" value="1"/>
</dbReference>
<dbReference type="InterPro" id="IPR008271">
    <property type="entry name" value="Ser/Thr_kinase_AS"/>
</dbReference>
<dbReference type="PROSITE" id="PS00108">
    <property type="entry name" value="PROTEIN_KINASE_ST"/>
    <property type="match status" value="1"/>
</dbReference>
<proteinExistence type="predicted"/>
<evidence type="ECO:0000256" key="1">
    <source>
        <dbReference type="ARBA" id="ARBA00022741"/>
    </source>
</evidence>
<dbReference type="InterPro" id="IPR017441">
    <property type="entry name" value="Protein_kinase_ATP_BS"/>
</dbReference>
<dbReference type="PROSITE" id="PS50011">
    <property type="entry name" value="PROTEIN_KINASE_DOM"/>
    <property type="match status" value="1"/>
</dbReference>
<dbReference type="EMBL" id="DS022304">
    <property type="protein sequence ID" value="OAJ40400.1"/>
    <property type="molecule type" value="Genomic_DNA"/>
</dbReference>
<dbReference type="SMART" id="SM00220">
    <property type="entry name" value="S_TKc"/>
    <property type="match status" value="1"/>
</dbReference>
<reference evidence="6 7" key="1">
    <citation type="submission" date="2006-10" db="EMBL/GenBank/DDBJ databases">
        <title>The Genome Sequence of Batrachochytrium dendrobatidis JEL423.</title>
        <authorList>
            <consortium name="The Broad Institute Genome Sequencing Platform"/>
            <person name="Birren B."/>
            <person name="Lander E."/>
            <person name="Galagan J."/>
            <person name="Cuomo C."/>
            <person name="Devon K."/>
            <person name="Jaffe D."/>
            <person name="Butler J."/>
            <person name="Alvarez P."/>
            <person name="Gnerre S."/>
            <person name="Grabherr M."/>
            <person name="Kleber M."/>
            <person name="Mauceli E."/>
            <person name="Brockman W."/>
            <person name="Young S."/>
            <person name="LaButti K."/>
            <person name="Sykes S."/>
            <person name="DeCaprio D."/>
            <person name="Crawford M."/>
            <person name="Koehrsen M."/>
            <person name="Engels R."/>
            <person name="Montgomery P."/>
            <person name="Pearson M."/>
            <person name="Howarth C."/>
            <person name="Larson L."/>
            <person name="White J."/>
            <person name="O'Leary S."/>
            <person name="Kodira C."/>
            <person name="Zeng Q."/>
            <person name="Yandava C."/>
            <person name="Alvarado L."/>
            <person name="Longcore J."/>
            <person name="James T."/>
        </authorList>
    </citation>
    <scope>NUCLEOTIDE SEQUENCE [LARGE SCALE GENOMIC DNA]</scope>
    <source>
        <strain evidence="6 7">JEL423</strain>
    </source>
</reference>
<evidence type="ECO:0000313" key="6">
    <source>
        <dbReference type="EMBL" id="OAJ40400.1"/>
    </source>
</evidence>
<evidence type="ECO:0000259" key="5">
    <source>
        <dbReference type="PROSITE" id="PS50011"/>
    </source>
</evidence>
<organism evidence="6 7">
    <name type="scientific">Batrachochytrium dendrobatidis (strain JEL423)</name>
    <dbReference type="NCBI Taxonomy" id="403673"/>
    <lineage>
        <taxon>Eukaryota</taxon>
        <taxon>Fungi</taxon>
        <taxon>Fungi incertae sedis</taxon>
        <taxon>Chytridiomycota</taxon>
        <taxon>Chytridiomycota incertae sedis</taxon>
        <taxon>Chytridiomycetes</taxon>
        <taxon>Rhizophydiales</taxon>
        <taxon>Rhizophydiales incertae sedis</taxon>
        <taxon>Batrachochytrium</taxon>
    </lineage>
</organism>
<dbReference type="PROSITE" id="PS00107">
    <property type="entry name" value="PROTEIN_KINASE_ATP"/>
    <property type="match status" value="1"/>
</dbReference>
<dbReference type="GO" id="GO:0035556">
    <property type="term" value="P:intracellular signal transduction"/>
    <property type="evidence" value="ECO:0007669"/>
    <property type="project" value="TreeGrafter"/>
</dbReference>
<feature type="domain" description="Protein kinase" evidence="5">
    <location>
        <begin position="375"/>
        <end position="718"/>
    </location>
</feature>
<reference evidence="6 7" key="2">
    <citation type="submission" date="2016-05" db="EMBL/GenBank/DDBJ databases">
        <title>Lineage-specific infection strategies underlie the spectrum of fungal disease in amphibians.</title>
        <authorList>
            <person name="Cuomo C.A."/>
            <person name="Farrer R.A."/>
            <person name="James T."/>
            <person name="Longcore J."/>
            <person name="Birren B."/>
        </authorList>
    </citation>
    <scope>NUCLEOTIDE SEQUENCE [LARGE SCALE GENOMIC DNA]</scope>
    <source>
        <strain evidence="6 7">JEL423</strain>
    </source>
</reference>
<dbReference type="VEuPathDB" id="FungiDB:BDEG_24144"/>
<feature type="region of interest" description="Disordered" evidence="4">
    <location>
        <begin position="17"/>
        <end position="39"/>
    </location>
</feature>
<dbReference type="GO" id="GO:0005737">
    <property type="term" value="C:cytoplasm"/>
    <property type="evidence" value="ECO:0007669"/>
    <property type="project" value="TreeGrafter"/>
</dbReference>
<dbReference type="FunFam" id="3.30.200.20:FF:000314">
    <property type="entry name" value="Serine/threonine protein kinase"/>
    <property type="match status" value="1"/>
</dbReference>
<evidence type="ECO:0000256" key="2">
    <source>
        <dbReference type="ARBA" id="ARBA00022840"/>
    </source>
</evidence>
<keyword evidence="1 3" id="KW-0547">Nucleotide-binding</keyword>
<dbReference type="SUPFAM" id="SSF56112">
    <property type="entry name" value="Protein kinase-like (PK-like)"/>
    <property type="match status" value="2"/>
</dbReference>
<dbReference type="Proteomes" id="UP000077115">
    <property type="component" value="Unassembled WGS sequence"/>
</dbReference>
<dbReference type="InterPro" id="IPR011009">
    <property type="entry name" value="Kinase-like_dom_sf"/>
</dbReference>
<dbReference type="GO" id="GO:0005524">
    <property type="term" value="F:ATP binding"/>
    <property type="evidence" value="ECO:0007669"/>
    <property type="project" value="UniProtKB-UniRule"/>
</dbReference>
<protein>
    <recommendedName>
        <fullName evidence="5">Protein kinase domain-containing protein</fullName>
    </recommendedName>
</protein>
<gene>
    <name evidence="6" type="ORF">BDEG_24144</name>
</gene>
<feature type="region of interest" description="Disordered" evidence="4">
    <location>
        <begin position="88"/>
        <end position="107"/>
    </location>
</feature>
<name>A0A177WLR6_BATDL</name>
<keyword evidence="2 3" id="KW-0067">ATP-binding</keyword>
<dbReference type="GO" id="GO:0004674">
    <property type="term" value="F:protein serine/threonine kinase activity"/>
    <property type="evidence" value="ECO:0007669"/>
    <property type="project" value="TreeGrafter"/>
</dbReference>
<dbReference type="Gene3D" id="3.30.200.20">
    <property type="entry name" value="Phosphorylase Kinase, domain 1"/>
    <property type="match status" value="1"/>
</dbReference>
<feature type="compositionally biased region" description="Polar residues" evidence="4">
    <location>
        <begin position="71"/>
        <end position="82"/>
    </location>
</feature>